<evidence type="ECO:0000256" key="1">
    <source>
        <dbReference type="SAM" id="MobiDB-lite"/>
    </source>
</evidence>
<feature type="compositionally biased region" description="Basic and acidic residues" evidence="1">
    <location>
        <begin position="1"/>
        <end position="16"/>
    </location>
</feature>
<protein>
    <submittedName>
        <fullName evidence="2">Uncharacterized protein</fullName>
    </submittedName>
</protein>
<sequence>MEEDENTKRYYGDDNSIRSTADSGGQQLAMGLEHQMLHEIQVQGELQDFINVLKVLEQYPEVKAIRQFIDVLPYVPRERKFTKLNDGITKRRYVIAEVYMRHGEHFNIIEVERENVLYLLLFYLFPQNKIGVKLKFIIIYS</sequence>
<reference evidence="2 3" key="1">
    <citation type="submission" date="2023-10" db="EMBL/GenBank/DDBJ databases">
        <title>179-bfca-hs.</title>
        <authorList>
            <person name="Miliotis G."/>
            <person name="Sengupta P."/>
            <person name="Hameed A."/>
            <person name="Chuvochina M."/>
            <person name="Mcdonagh F."/>
            <person name="Simpson A.C."/>
            <person name="Singh N.K."/>
            <person name="Rekha P.D."/>
            <person name="Raman K."/>
            <person name="Hugenholtz P."/>
            <person name="Venkateswaran K."/>
        </authorList>
    </citation>
    <scope>NUCLEOTIDE SEQUENCE [LARGE SCALE GENOMIC DNA]</scope>
    <source>
        <strain evidence="2 3">179-BFC-A-HS</strain>
    </source>
</reference>
<evidence type="ECO:0000313" key="2">
    <source>
        <dbReference type="EMBL" id="MDY0407121.1"/>
    </source>
</evidence>
<name>A0ABU5CL81_9BACI</name>
<proteinExistence type="predicted"/>
<organism evidence="2 3">
    <name type="scientific">Tigheibacillus jepli</name>
    <dbReference type="NCBI Taxonomy" id="3035914"/>
    <lineage>
        <taxon>Bacteria</taxon>
        <taxon>Bacillati</taxon>
        <taxon>Bacillota</taxon>
        <taxon>Bacilli</taxon>
        <taxon>Bacillales</taxon>
        <taxon>Bacillaceae</taxon>
        <taxon>Tigheibacillus</taxon>
    </lineage>
</organism>
<gene>
    <name evidence="2" type="ORF">P5G51_018865</name>
</gene>
<evidence type="ECO:0000313" key="3">
    <source>
        <dbReference type="Proteomes" id="UP001228376"/>
    </source>
</evidence>
<dbReference type="RefSeq" id="WP_320385160.1">
    <property type="nucleotide sequence ID" value="NZ_JAROCA020000003.1"/>
</dbReference>
<dbReference type="EMBL" id="JAROCA020000003">
    <property type="protein sequence ID" value="MDY0407121.1"/>
    <property type="molecule type" value="Genomic_DNA"/>
</dbReference>
<comment type="caution">
    <text evidence="2">The sequence shown here is derived from an EMBL/GenBank/DDBJ whole genome shotgun (WGS) entry which is preliminary data.</text>
</comment>
<keyword evidence="3" id="KW-1185">Reference proteome</keyword>
<accession>A0ABU5CL81</accession>
<dbReference type="Proteomes" id="UP001228376">
    <property type="component" value="Unassembled WGS sequence"/>
</dbReference>
<feature type="region of interest" description="Disordered" evidence="1">
    <location>
        <begin position="1"/>
        <end position="23"/>
    </location>
</feature>